<organism evidence="2 3">
    <name type="scientific">Toxoplasma gondii COUG</name>
    <dbReference type="NCBI Taxonomy" id="1074873"/>
    <lineage>
        <taxon>Eukaryota</taxon>
        <taxon>Sar</taxon>
        <taxon>Alveolata</taxon>
        <taxon>Apicomplexa</taxon>
        <taxon>Conoidasida</taxon>
        <taxon>Coccidia</taxon>
        <taxon>Eucoccidiorida</taxon>
        <taxon>Eimeriorina</taxon>
        <taxon>Sarcocystidae</taxon>
        <taxon>Toxoplasma</taxon>
    </lineage>
</organism>
<gene>
    <name evidence="2" type="ORF">TGCOUG_321640B</name>
</gene>
<dbReference type="Gene3D" id="6.10.20.150">
    <property type="match status" value="1"/>
</dbReference>
<proteinExistence type="predicted"/>
<keyword evidence="2" id="KW-0378">Hydrolase</keyword>
<dbReference type="EC" id="3.6.4.3" evidence="2"/>
<dbReference type="AlphaFoldDB" id="A0A2G8XUM0"/>
<reference evidence="2 3" key="1">
    <citation type="journal article" date="2016" name="Nat. Commun.">
        <title>Local admixture of amplified and diversified secreted pathogenesis determinants shapes mosaic Toxoplasma gondii genomes.</title>
        <authorList>
            <person name="Lorenzi H."/>
            <person name="Khan A."/>
            <person name="Behnke M.S."/>
            <person name="Namasivayam S."/>
            <person name="Swapna L.S."/>
            <person name="Hadjithomas M."/>
            <person name="Karamycheva S."/>
            <person name="Pinney D."/>
            <person name="Brunk B.P."/>
            <person name="Ajioka J.W."/>
            <person name="Ajzenberg D."/>
            <person name="Boothroyd J.C."/>
            <person name="Boyle J.P."/>
            <person name="Darde M.L."/>
            <person name="Diaz-Miranda M.A."/>
            <person name="Dubey J.P."/>
            <person name="Fritz H.M."/>
            <person name="Gennari S.M."/>
            <person name="Gregory B.D."/>
            <person name="Kim K."/>
            <person name="Saeij J.P."/>
            <person name="Su C."/>
            <person name="White M.W."/>
            <person name="Zhu X.Q."/>
            <person name="Howe D.K."/>
            <person name="Rosenthal B.M."/>
            <person name="Grigg M.E."/>
            <person name="Parkinson J."/>
            <person name="Liu L."/>
            <person name="Kissinger J.C."/>
            <person name="Roos D.S."/>
            <person name="Sibley L.D."/>
        </authorList>
    </citation>
    <scope>NUCLEOTIDE SEQUENCE [LARGE SCALE GENOMIC DNA]</scope>
    <source>
        <strain evidence="2 3">COUG</strain>
    </source>
</reference>
<keyword evidence="2" id="KW-0132">Cell division</keyword>
<accession>A0A2G8XUM0</accession>
<dbReference type="GO" id="GO:0051301">
    <property type="term" value="P:cell division"/>
    <property type="evidence" value="ECO:0007669"/>
    <property type="project" value="UniProtKB-KW"/>
</dbReference>
<evidence type="ECO:0000313" key="2">
    <source>
        <dbReference type="EMBL" id="PIL98715.1"/>
    </source>
</evidence>
<comment type="caution">
    <text evidence="2">The sequence shown here is derived from an EMBL/GenBank/DDBJ whole genome shotgun (WGS) entry which is preliminary data.</text>
</comment>
<keyword evidence="2" id="KW-0131">Cell cycle</keyword>
<sequence length="153" mass="16222">MQTAGADITEICQRAAKNAVRESIQAEVARGRPLAEGEKDPVPFISKKHFDEAFKGARKPELTNDCDNELGCENVFLSCDPTLLQTLGSRGHGESVYSVQLDDEAEASCAGDNRDGEGDNGDSEGDNGDIEGDNGDGEGNKVTGAWTADWTTA</sequence>
<name>A0A2G8XUM0_TOXGO</name>
<evidence type="ECO:0000256" key="1">
    <source>
        <dbReference type="SAM" id="MobiDB-lite"/>
    </source>
</evidence>
<dbReference type="VEuPathDB" id="ToxoDB:TGCOUG_321640B"/>
<dbReference type="EMBL" id="AGQR02002645">
    <property type="protein sequence ID" value="PIL98715.1"/>
    <property type="molecule type" value="Genomic_DNA"/>
</dbReference>
<feature type="region of interest" description="Disordered" evidence="1">
    <location>
        <begin position="91"/>
        <end position="153"/>
    </location>
</feature>
<dbReference type="Proteomes" id="UP000236343">
    <property type="component" value="Unassembled WGS sequence"/>
</dbReference>
<protein>
    <submittedName>
        <fullName evidence="2">Cell division protein CDC48AP</fullName>
        <ecNumber evidence="2">3.6.1.3</ecNumber>
        <ecNumber evidence="2">3.6.4.3</ecNumber>
    </submittedName>
</protein>
<evidence type="ECO:0000313" key="3">
    <source>
        <dbReference type="Proteomes" id="UP000236343"/>
    </source>
</evidence>
<feature type="compositionally biased region" description="Acidic residues" evidence="1">
    <location>
        <begin position="118"/>
        <end position="136"/>
    </location>
</feature>
<dbReference type="GO" id="GO:0016787">
    <property type="term" value="F:hydrolase activity"/>
    <property type="evidence" value="ECO:0007669"/>
    <property type="project" value="UniProtKB-KW"/>
</dbReference>
<dbReference type="EC" id="3.6.1.3" evidence="2"/>